<evidence type="ECO:0000313" key="1">
    <source>
        <dbReference type="EMBL" id="WGW05199.1"/>
    </source>
</evidence>
<dbReference type="Proteomes" id="UP001241605">
    <property type="component" value="Chromosome"/>
</dbReference>
<sequence>MTKEALIVREAALGDHGKMRQDLACIALTRDYFGVDVDEAAIERLQDRDMHATAITALGSECLPTAWDSWWALLHDRLHGNFDGWSPLAAFRALGYARVADLWQDQEAFLRTIQVEKVDPNEDDDLDEFMPDGEGGYYRMHDRGAFEQACAERQAASIAVFKDAGLPSQYVEAEISALFNLEGVSQETFDVYWATRITETQAFARYSPEWPDTSWTGPNDPVGWLTRRHQAALRAHGYEYRFAFWEREQGYDRGSLWIQTDKGPLRLFDSTDAASLRSNFPVRVASIEGKPLFELTRNDVPDWLFDVGRDTWHRKSRLARFWPKLLGKR</sequence>
<proteinExistence type="predicted"/>
<evidence type="ECO:0008006" key="3">
    <source>
        <dbReference type="Google" id="ProtNLM"/>
    </source>
</evidence>
<dbReference type="EMBL" id="CP124616">
    <property type="protein sequence ID" value="WGW05199.1"/>
    <property type="molecule type" value="Genomic_DNA"/>
</dbReference>
<gene>
    <name evidence="1" type="ORF">QF118_06555</name>
</gene>
<keyword evidence="2" id="KW-1185">Reference proteome</keyword>
<organism evidence="1 2">
    <name type="scientific">Tropicibacter oceani</name>
    <dbReference type="NCBI Taxonomy" id="3058420"/>
    <lineage>
        <taxon>Bacteria</taxon>
        <taxon>Pseudomonadati</taxon>
        <taxon>Pseudomonadota</taxon>
        <taxon>Alphaproteobacteria</taxon>
        <taxon>Rhodobacterales</taxon>
        <taxon>Roseobacteraceae</taxon>
        <taxon>Tropicibacter</taxon>
    </lineage>
</organism>
<evidence type="ECO:0000313" key="2">
    <source>
        <dbReference type="Proteomes" id="UP001241605"/>
    </source>
</evidence>
<name>A0ABY8QKY3_9RHOB</name>
<accession>A0ABY8QKY3</accession>
<reference evidence="1 2" key="1">
    <citation type="submission" date="2023-05" db="EMBL/GenBank/DDBJ databases">
        <title>YMD87, complete Genome.</title>
        <authorList>
            <person name="Zhang J."/>
            <person name="Xu X."/>
        </authorList>
    </citation>
    <scope>NUCLEOTIDE SEQUENCE [LARGE SCALE GENOMIC DNA]</scope>
    <source>
        <strain evidence="1 2">YMD87</strain>
    </source>
</reference>
<protein>
    <recommendedName>
        <fullName evidence="3">GNAT family N-acetyltransferase</fullName>
    </recommendedName>
</protein>
<dbReference type="RefSeq" id="WP_282301831.1">
    <property type="nucleotide sequence ID" value="NZ_CP124616.1"/>
</dbReference>